<keyword evidence="2" id="KW-0813">Transport</keyword>
<keyword evidence="5 7" id="KW-0472">Membrane</keyword>
<dbReference type="PANTHER" id="PTHR23504">
    <property type="entry name" value="MAJOR FACILITATOR SUPERFAMILY DOMAIN-CONTAINING PROTEIN 10"/>
    <property type="match status" value="1"/>
</dbReference>
<evidence type="ECO:0000313" key="12">
    <source>
        <dbReference type="Proteomes" id="UP000435112"/>
    </source>
</evidence>
<feature type="transmembrane region" description="Helical" evidence="7">
    <location>
        <begin position="86"/>
        <end position="103"/>
    </location>
</feature>
<evidence type="ECO:0000256" key="4">
    <source>
        <dbReference type="ARBA" id="ARBA00022989"/>
    </source>
</evidence>
<dbReference type="InterPro" id="IPR001251">
    <property type="entry name" value="CRAL-TRIO_dom"/>
</dbReference>
<feature type="transmembrane region" description="Helical" evidence="7">
    <location>
        <begin position="667"/>
        <end position="692"/>
    </location>
</feature>
<accession>A0A6A3J5E7</accession>
<evidence type="ECO:0000256" key="3">
    <source>
        <dbReference type="ARBA" id="ARBA00022692"/>
    </source>
</evidence>
<dbReference type="SMART" id="SM00516">
    <property type="entry name" value="SEC14"/>
    <property type="match status" value="1"/>
</dbReference>
<organism evidence="10 11">
    <name type="scientific">Phytophthora rubi</name>
    <dbReference type="NCBI Taxonomy" id="129364"/>
    <lineage>
        <taxon>Eukaryota</taxon>
        <taxon>Sar</taxon>
        <taxon>Stramenopiles</taxon>
        <taxon>Oomycota</taxon>
        <taxon>Peronosporomycetes</taxon>
        <taxon>Peronosporales</taxon>
        <taxon>Peronosporaceae</taxon>
        <taxon>Phytophthora</taxon>
    </lineage>
</organism>
<feature type="region of interest" description="Disordered" evidence="6">
    <location>
        <begin position="235"/>
        <end position="258"/>
    </location>
</feature>
<sequence>MACFGCCGGVNARMLFLMACAMIEYIAQTVVLVLGPMLTLHFYPDTSFHRLGFYTAILSGSGFLGHALSCGFWVNLARSLKSSKGVILWGLAVTGAGFFSLLLCKSLVAMALVRFATGLSSGVVPVALIEIDNICGNRQTKLALVTKTLGVGIGAICTFAFITLGVKLPPSSNEDPVVRDSSLYFYPFCFVSILAWIAVMVMLVALRLRSRTSYTQLAEEEDDFLNFMPQIQIDTQSSPRSSTSLNTSSTSSSESGSPMATTVAHVKSAFEETFSRTAVSLGIKRAMNSPAKLATIKLLATPQPHFRLIRGILPHYFHGYTSDGHLVVWDFVGRVKMDKLNAAGFTTADLRDHYRFFLAFAQETLLRTPTQKIVYVVDLDGLSLRDADARAVESVCTVVKTLQRELPDRLQALAVLNSPVWFSQVMTSIRPHLAKRTADKVSFLAKETATQDLIALVGVDSLPQRYGGRNGVEIGKSAQERSLDDLLKRTTASLERTLEIVATPRSRHTTVSRSRASSIRSSLSDDCSDEEAFFDCSEYGLQGVEDLEDQEPVVSVVVHSQSTPSPKTEAVARSSASTSGTTYQPLEKKPVKATRPFPKVVDKPIPELAITREPLACLVLLVFFFWSMVQLSFDEMLPLWVFKQNPITLGGSIHAEPPSARSTVSSITLTVAGTFASLSLAVLLGQMASAAVCSSARNVMTPLATLRIGLLLQVPILGCFPLIDLFKVDELPFSWFMVVGVLVVKQLVAGVASHGIMALLDNSIAVDRRLAVHRAAQRVRYVAHFIASAASPALFALLGYFEQAFPFDQSLLYFVQALGLVFLLFFSIAIPSRMNFPVLFSMGKR</sequence>
<dbReference type="InterPro" id="IPR036865">
    <property type="entry name" value="CRAL-TRIO_dom_sf"/>
</dbReference>
<comment type="caution">
    <text evidence="10">The sequence shown here is derived from an EMBL/GenBank/DDBJ whole genome shotgun (WGS) entry which is preliminary data.</text>
</comment>
<evidence type="ECO:0000256" key="2">
    <source>
        <dbReference type="ARBA" id="ARBA00022448"/>
    </source>
</evidence>
<feature type="compositionally biased region" description="Polar residues" evidence="6">
    <location>
        <begin position="574"/>
        <end position="584"/>
    </location>
</feature>
<evidence type="ECO:0000313" key="9">
    <source>
        <dbReference type="EMBL" id="KAE8984832.1"/>
    </source>
</evidence>
<proteinExistence type="predicted"/>
<evidence type="ECO:0000313" key="11">
    <source>
        <dbReference type="Proteomes" id="UP000429607"/>
    </source>
</evidence>
<name>A0A6A3J5E7_9STRA</name>
<feature type="transmembrane region" description="Helical" evidence="7">
    <location>
        <begin position="615"/>
        <end position="633"/>
    </location>
</feature>
<dbReference type="OrthoDB" id="1434354at2759"/>
<dbReference type="Gene3D" id="3.40.525.10">
    <property type="entry name" value="CRAL-TRIO lipid binding domain"/>
    <property type="match status" value="1"/>
</dbReference>
<feature type="region of interest" description="Disordered" evidence="6">
    <location>
        <begin position="558"/>
        <end position="588"/>
    </location>
</feature>
<evidence type="ECO:0000313" key="10">
    <source>
        <dbReference type="EMBL" id="KAE8987444.1"/>
    </source>
</evidence>
<feature type="transmembrane region" description="Helical" evidence="7">
    <location>
        <begin position="15"/>
        <end position="39"/>
    </location>
</feature>
<dbReference type="PROSITE" id="PS50191">
    <property type="entry name" value="CRAL_TRIO"/>
    <property type="match status" value="1"/>
</dbReference>
<dbReference type="PANTHER" id="PTHR23504:SF15">
    <property type="entry name" value="MAJOR FACILITATOR SUPERFAMILY (MFS) PROFILE DOMAIN-CONTAINING PROTEIN"/>
    <property type="match status" value="1"/>
</dbReference>
<feature type="transmembrane region" description="Helical" evidence="7">
    <location>
        <begin position="813"/>
        <end position="836"/>
    </location>
</feature>
<feature type="transmembrane region" description="Helical" evidence="7">
    <location>
        <begin position="142"/>
        <end position="164"/>
    </location>
</feature>
<dbReference type="Pfam" id="PF00650">
    <property type="entry name" value="CRAL_TRIO"/>
    <property type="match status" value="1"/>
</dbReference>
<dbReference type="GO" id="GO:0016020">
    <property type="term" value="C:membrane"/>
    <property type="evidence" value="ECO:0007669"/>
    <property type="project" value="UniProtKB-SubCell"/>
</dbReference>
<feature type="transmembrane region" description="Helical" evidence="7">
    <location>
        <begin position="781"/>
        <end position="801"/>
    </location>
</feature>
<dbReference type="EMBL" id="QXFU01002511">
    <property type="protein sequence ID" value="KAE8984832.1"/>
    <property type="molecule type" value="Genomic_DNA"/>
</dbReference>
<protein>
    <recommendedName>
        <fullName evidence="8">CRAL-TRIO domain-containing protein</fullName>
    </recommendedName>
</protein>
<feature type="transmembrane region" description="Helical" evidence="7">
    <location>
        <begin position="184"/>
        <end position="206"/>
    </location>
</feature>
<keyword evidence="3 7" id="KW-0812">Transmembrane</keyword>
<evidence type="ECO:0000256" key="7">
    <source>
        <dbReference type="SAM" id="Phobius"/>
    </source>
</evidence>
<dbReference type="SUPFAM" id="SSF103473">
    <property type="entry name" value="MFS general substrate transporter"/>
    <property type="match status" value="2"/>
</dbReference>
<keyword evidence="4 7" id="KW-1133">Transmembrane helix</keyword>
<dbReference type="Proteomes" id="UP000435112">
    <property type="component" value="Unassembled WGS sequence"/>
</dbReference>
<gene>
    <name evidence="10" type="ORF">PR001_g22322</name>
    <name evidence="9" type="ORF">PR002_g22817</name>
</gene>
<feature type="transmembrane region" description="Helical" evidence="7">
    <location>
        <begin position="109"/>
        <end position="130"/>
    </location>
</feature>
<dbReference type="SUPFAM" id="SSF52087">
    <property type="entry name" value="CRAL/TRIO domain"/>
    <property type="match status" value="1"/>
</dbReference>
<evidence type="ECO:0000256" key="5">
    <source>
        <dbReference type="ARBA" id="ARBA00023136"/>
    </source>
</evidence>
<feature type="domain" description="CRAL-TRIO" evidence="8">
    <location>
        <begin position="305"/>
        <end position="474"/>
    </location>
</feature>
<dbReference type="Proteomes" id="UP000429607">
    <property type="component" value="Unassembled WGS sequence"/>
</dbReference>
<reference evidence="11 12" key="1">
    <citation type="submission" date="2018-09" db="EMBL/GenBank/DDBJ databases">
        <title>Genomic investigation of the strawberry pathogen Phytophthora fragariae indicates pathogenicity is determined by transcriptional variation in three key races.</title>
        <authorList>
            <person name="Adams T.M."/>
            <person name="Armitage A.D."/>
            <person name="Sobczyk M.K."/>
            <person name="Bates H.J."/>
            <person name="Dunwell J.M."/>
            <person name="Nellist C.F."/>
            <person name="Harrison R.J."/>
        </authorList>
    </citation>
    <scope>NUCLEOTIDE SEQUENCE [LARGE SCALE GENOMIC DNA]</scope>
    <source>
        <strain evidence="10 11">SCRP249</strain>
        <strain evidence="9 12">SCRP324</strain>
    </source>
</reference>
<feature type="transmembrane region" description="Helical" evidence="7">
    <location>
        <begin position="735"/>
        <end position="760"/>
    </location>
</feature>
<dbReference type="InterPro" id="IPR036259">
    <property type="entry name" value="MFS_trans_sf"/>
</dbReference>
<evidence type="ECO:0000256" key="1">
    <source>
        <dbReference type="ARBA" id="ARBA00004141"/>
    </source>
</evidence>
<dbReference type="AlphaFoldDB" id="A0A6A3J5E7"/>
<feature type="transmembrane region" description="Helical" evidence="7">
    <location>
        <begin position="51"/>
        <end position="74"/>
    </location>
</feature>
<dbReference type="CDD" id="cd00170">
    <property type="entry name" value="SEC14"/>
    <property type="match status" value="1"/>
</dbReference>
<dbReference type="EMBL" id="QXFV01002467">
    <property type="protein sequence ID" value="KAE8987444.1"/>
    <property type="molecule type" value="Genomic_DNA"/>
</dbReference>
<evidence type="ECO:0000256" key="6">
    <source>
        <dbReference type="SAM" id="MobiDB-lite"/>
    </source>
</evidence>
<comment type="subcellular location">
    <subcellularLocation>
        <location evidence="1">Membrane</location>
        <topology evidence="1">Multi-pass membrane protein</topology>
    </subcellularLocation>
</comment>
<feature type="transmembrane region" description="Helical" evidence="7">
    <location>
        <begin position="704"/>
        <end position="723"/>
    </location>
</feature>
<evidence type="ECO:0000259" key="8">
    <source>
        <dbReference type="PROSITE" id="PS50191"/>
    </source>
</evidence>